<dbReference type="InterPro" id="IPR016181">
    <property type="entry name" value="Acyl_CoA_acyltransferase"/>
</dbReference>
<keyword evidence="3" id="KW-1185">Reference proteome</keyword>
<organism evidence="2 3">
    <name type="scientific">Parvularcula bermudensis (strain ATCC BAA-594 / HTCC2503 / KCTC 12087)</name>
    <dbReference type="NCBI Taxonomy" id="314260"/>
    <lineage>
        <taxon>Bacteria</taxon>
        <taxon>Pseudomonadati</taxon>
        <taxon>Pseudomonadota</taxon>
        <taxon>Alphaproteobacteria</taxon>
        <taxon>Parvularculales</taxon>
        <taxon>Parvularculaceae</taxon>
        <taxon>Parvularcula</taxon>
    </lineage>
</organism>
<dbReference type="RefSeq" id="WP_013301015.1">
    <property type="nucleotide sequence ID" value="NC_014414.1"/>
</dbReference>
<dbReference type="HOGENOM" id="CLU_072557_0_0_5"/>
<dbReference type="OrthoDB" id="341858at2"/>
<dbReference type="PANTHER" id="PTHR36174:SF1">
    <property type="entry name" value="LIPID II:GLYCINE GLYCYLTRANSFERASE"/>
    <property type="match status" value="1"/>
</dbReference>
<feature type="domain" description="BioF2-like acetyltransferase" evidence="1">
    <location>
        <begin position="162"/>
        <end position="288"/>
    </location>
</feature>
<dbReference type="AlphaFoldDB" id="E0TEF5"/>
<dbReference type="Pfam" id="PF13480">
    <property type="entry name" value="Acetyltransf_6"/>
    <property type="match status" value="1"/>
</dbReference>
<evidence type="ECO:0000259" key="1">
    <source>
        <dbReference type="Pfam" id="PF13480"/>
    </source>
</evidence>
<dbReference type="eggNOG" id="COG2348">
    <property type="taxonomic scope" value="Bacteria"/>
</dbReference>
<dbReference type="EMBL" id="CP002156">
    <property type="protein sequence ID" value="ADM10041.1"/>
    <property type="molecule type" value="Genomic_DNA"/>
</dbReference>
<evidence type="ECO:0000313" key="2">
    <source>
        <dbReference type="EMBL" id="ADM10041.1"/>
    </source>
</evidence>
<name>E0TEF5_PARBH</name>
<dbReference type="SUPFAM" id="SSF55729">
    <property type="entry name" value="Acyl-CoA N-acyltransferases (Nat)"/>
    <property type="match status" value="2"/>
</dbReference>
<dbReference type="PANTHER" id="PTHR36174">
    <property type="entry name" value="LIPID II:GLYCINE GLYCYLTRANSFERASE"/>
    <property type="match status" value="1"/>
</dbReference>
<dbReference type="STRING" id="314260.PB2503_09944"/>
<dbReference type="Proteomes" id="UP000001302">
    <property type="component" value="Chromosome"/>
</dbReference>
<proteinExistence type="predicted"/>
<dbReference type="KEGG" id="pbr:PB2503_09944"/>
<reference evidence="2 3" key="2">
    <citation type="journal article" date="2011" name="J. Bacteriol.">
        <title>Complete genome sequence of strain HTCC2503T of Parvularcula bermudensis, the type species of the order "Parvularculales" in the class Alphaproteobacteria.</title>
        <authorList>
            <person name="Oh H.M."/>
            <person name="Kang I."/>
            <person name="Vergin K.L."/>
            <person name="Kang D."/>
            <person name="Rhee K.H."/>
            <person name="Giovannoni S.J."/>
            <person name="Cho J.C."/>
        </authorList>
    </citation>
    <scope>NUCLEOTIDE SEQUENCE [LARGE SCALE GENOMIC DNA]</scope>
    <source>
        <strain evidence="3">ATCC BAA-594 / HTCC2503 / KCTC 12087</strain>
    </source>
</reference>
<dbReference type="InterPro" id="IPR050644">
    <property type="entry name" value="PG_Glycine_Bridge_Synth"/>
</dbReference>
<reference evidence="3" key="1">
    <citation type="submission" date="2010-08" db="EMBL/GenBank/DDBJ databases">
        <title>Genome sequence of Parvularcula bermudensis HTCC2503.</title>
        <authorList>
            <person name="Kang D.-M."/>
            <person name="Oh H.-M."/>
            <person name="Cho J.-C."/>
        </authorList>
    </citation>
    <scope>NUCLEOTIDE SEQUENCE [LARGE SCALE GENOMIC DNA]</scope>
    <source>
        <strain evidence="3">ATCC BAA-594 / HTCC2503 / KCTC 12087</strain>
    </source>
</reference>
<sequence>MGRERNSLDIAWEGATAKSWNASYSEALYAPLQQSFAFGEVIRRHKGRVRRAVIARQGTPVALAQVAIRRLPGLQLATIIMGPLWLVPADTDMRADALKLLQRTCPVKGLTLLMAMPPEAEESAEQMLRLRRIVSPYHTILLDLRPDEETLRGALDGKWRNRLNVAERGELRVTPLGRRPEQYAWLLQREVEQRRARGYRALSPGLVPTLQELAGKESVLGVEAKLGGDRAGGMLFLRHGSTATYHIGWSSPDGREENASNLLLWQAIRLLKKKGVATLDLGGVDTDHAPGLAHFKLGLGGRPLSQSGTWLLRPKLF</sequence>
<gene>
    <name evidence="2" type="ordered locus">PB2503_09944</name>
</gene>
<evidence type="ECO:0000313" key="3">
    <source>
        <dbReference type="Proteomes" id="UP000001302"/>
    </source>
</evidence>
<dbReference type="Gene3D" id="3.40.630.30">
    <property type="match status" value="2"/>
</dbReference>
<accession>E0TEF5</accession>
<protein>
    <recommendedName>
        <fullName evidence="1">BioF2-like acetyltransferase domain-containing protein</fullName>
    </recommendedName>
</protein>
<dbReference type="InterPro" id="IPR038740">
    <property type="entry name" value="BioF2-like_GNAT_dom"/>
</dbReference>